<feature type="non-terminal residue" evidence="1">
    <location>
        <position position="68"/>
    </location>
</feature>
<dbReference type="RefSeq" id="WP_341636294.1">
    <property type="nucleotide sequence ID" value="NZ_JBANDX010000403.1"/>
</dbReference>
<evidence type="ECO:0000313" key="2">
    <source>
        <dbReference type="Proteomes" id="UP001377160"/>
    </source>
</evidence>
<sequence>LQFECFENTTVRAVDKAVNGVMDALRYNGQVLGREVPIVMGDGEFYVRVVWPEQDILHPRNHSDFVKV</sequence>
<keyword evidence="2" id="KW-1185">Reference proteome</keyword>
<dbReference type="InterPro" id="IPR016908">
    <property type="entry name" value="UCP029037"/>
</dbReference>
<evidence type="ECO:0000313" key="1">
    <source>
        <dbReference type="EMBL" id="MEL0611495.1"/>
    </source>
</evidence>
<dbReference type="EMBL" id="JBANDX010000403">
    <property type="protein sequence ID" value="MEL0611495.1"/>
    <property type="molecule type" value="Genomic_DNA"/>
</dbReference>
<name>A0ABU9FZP5_9VIBR</name>
<organism evidence="1 2">
    <name type="scientific">Vibrio echinoideorum</name>
    <dbReference type="NCBI Taxonomy" id="2100116"/>
    <lineage>
        <taxon>Bacteria</taxon>
        <taxon>Pseudomonadati</taxon>
        <taxon>Pseudomonadota</taxon>
        <taxon>Gammaproteobacteria</taxon>
        <taxon>Vibrionales</taxon>
        <taxon>Vibrionaceae</taxon>
        <taxon>Vibrio</taxon>
    </lineage>
</organism>
<gene>
    <name evidence="1" type="ORF">V8Z71_25025</name>
</gene>
<dbReference type="Pfam" id="PF10071">
    <property type="entry name" value="DUF2310"/>
    <property type="match status" value="1"/>
</dbReference>
<comment type="caution">
    <text evidence="1">The sequence shown here is derived from an EMBL/GenBank/DDBJ whole genome shotgun (WGS) entry which is preliminary data.</text>
</comment>
<proteinExistence type="predicted"/>
<accession>A0ABU9FZP5</accession>
<feature type="non-terminal residue" evidence="1">
    <location>
        <position position="1"/>
    </location>
</feature>
<reference evidence="1 2" key="1">
    <citation type="submission" date="2024-02" db="EMBL/GenBank/DDBJ databases">
        <title>Bacteria isolated from the canopy kelp, Nereocystis luetkeana.</title>
        <authorList>
            <person name="Pfister C.A."/>
            <person name="Younker I.T."/>
            <person name="Light S.H."/>
        </authorList>
    </citation>
    <scope>NUCLEOTIDE SEQUENCE [LARGE SCALE GENOMIC DNA]</scope>
    <source>
        <strain evidence="1 2">TI.1.15</strain>
    </source>
</reference>
<protein>
    <submittedName>
        <fullName evidence="1">DUF2310 family Zn-ribbon-containing protein</fullName>
    </submittedName>
</protein>
<dbReference type="Proteomes" id="UP001377160">
    <property type="component" value="Unassembled WGS sequence"/>
</dbReference>